<comment type="similarity">
    <text evidence="1 2">Belongs to the outer membrane factor (OMF) (TC 1.B.17) family.</text>
</comment>
<keyword evidence="4" id="KW-1185">Reference proteome</keyword>
<dbReference type="InterPro" id="IPR003423">
    <property type="entry name" value="OMP_efflux"/>
</dbReference>
<dbReference type="SUPFAM" id="SSF56954">
    <property type="entry name" value="Outer membrane efflux proteins (OEP)"/>
    <property type="match status" value="1"/>
</dbReference>
<comment type="caution">
    <text evidence="3">The sequence shown here is derived from an EMBL/GenBank/DDBJ whole genome shotgun (WGS) entry which is preliminary data.</text>
</comment>
<protein>
    <submittedName>
        <fullName evidence="3">Histidine kinase</fullName>
    </submittedName>
</protein>
<dbReference type="GO" id="GO:0016301">
    <property type="term" value="F:kinase activity"/>
    <property type="evidence" value="ECO:0007669"/>
    <property type="project" value="UniProtKB-KW"/>
</dbReference>
<dbReference type="GO" id="GO:0005886">
    <property type="term" value="C:plasma membrane"/>
    <property type="evidence" value="ECO:0007669"/>
    <property type="project" value="UniProtKB-SubCell"/>
</dbReference>
<sequence length="506" mass="54532">MKMRSMKYGHASLLLCLTALSACAVGPDFHRPDLPKNAAYQGQPLTATVGHGVTGATVPQQFQSGVDIPGQWWTVFGNSSLNALVDQALANNQSLRAMQQGLKSAWEQRRIEGAGLYPTLSASFNPTRNKTSRVYSPVPNSNVWLYNVHTAQLNIGYVPDLWGGTRRAIEAAGAQADLQKFQLEATALTMISDLVNATIEEATIRAEIDATNELIRSQRAVLKIVTAEQGIGNASRQDMVQQLASVAQLEATLPGLNLQLAQTRDQMAVLVGVTPNSPLPEFRLEQFTLPKVLPVSLPSDLLNQRPDIRAAQAQIQSASAQIGVAIANRLPNVQLSATPAQAVGVMSDFFKPGYGNWTIAATVMQPIFQGGSLLHAERQARDNLLQANETYKATVLSAIQDVADSLHAVTFDADALKADEDLLKATTQSMTIARGQLRLGDVSELVLLQAQQTDAQARLAYVQAEGARFSDSVGLFQSLGGGWWNRNDMGMTPAAQKALGKSLLPW</sequence>
<gene>
    <name evidence="3" type="ORF">GKA01_08050</name>
</gene>
<dbReference type="Pfam" id="PF02321">
    <property type="entry name" value="OEP"/>
    <property type="match status" value="2"/>
</dbReference>
<dbReference type="Gene3D" id="2.20.200.10">
    <property type="entry name" value="Outer membrane efflux proteins (OEP)"/>
    <property type="match status" value="1"/>
</dbReference>
<dbReference type="AlphaFoldDB" id="A0A511B5E0"/>
<proteinExistence type="inferred from homology"/>
<keyword evidence="3" id="KW-0808">Transferase</keyword>
<dbReference type="EMBL" id="BJVA01000003">
    <property type="protein sequence ID" value="GEK95608.1"/>
    <property type="molecule type" value="Genomic_DNA"/>
</dbReference>
<dbReference type="PROSITE" id="PS51257">
    <property type="entry name" value="PROKAR_LIPOPROTEIN"/>
    <property type="match status" value="1"/>
</dbReference>
<evidence type="ECO:0000313" key="3">
    <source>
        <dbReference type="EMBL" id="GEK95608.1"/>
    </source>
</evidence>
<dbReference type="PANTHER" id="PTHR30203">
    <property type="entry name" value="OUTER MEMBRANE CATION EFFLUX PROTEIN"/>
    <property type="match status" value="1"/>
</dbReference>
<dbReference type="RefSeq" id="WP_228119892.1">
    <property type="nucleotide sequence ID" value="NZ_BARK01000004.1"/>
</dbReference>
<keyword evidence="2" id="KW-0732">Signal</keyword>
<dbReference type="Proteomes" id="UP000321079">
    <property type="component" value="Unassembled WGS sequence"/>
</dbReference>
<accession>A0A511B5E0</accession>
<keyword evidence="3" id="KW-0418">Kinase</keyword>
<keyword evidence="2" id="KW-0472">Membrane</keyword>
<dbReference type="NCBIfam" id="TIGR01845">
    <property type="entry name" value="outer_NodT"/>
    <property type="match status" value="1"/>
</dbReference>
<keyword evidence="2" id="KW-0449">Lipoprotein</keyword>
<name>A0A511B5E0_9PROT</name>
<keyword evidence="2" id="KW-1134">Transmembrane beta strand</keyword>
<evidence type="ECO:0000256" key="2">
    <source>
        <dbReference type="RuleBase" id="RU362097"/>
    </source>
</evidence>
<feature type="signal peptide" evidence="2">
    <location>
        <begin position="1"/>
        <end position="24"/>
    </location>
</feature>
<evidence type="ECO:0000256" key="1">
    <source>
        <dbReference type="ARBA" id="ARBA00007613"/>
    </source>
</evidence>
<dbReference type="InterPro" id="IPR010131">
    <property type="entry name" value="MdtP/NodT-like"/>
</dbReference>
<dbReference type="GO" id="GO:0015562">
    <property type="term" value="F:efflux transmembrane transporter activity"/>
    <property type="evidence" value="ECO:0007669"/>
    <property type="project" value="InterPro"/>
</dbReference>
<comment type="subcellular location">
    <subcellularLocation>
        <location evidence="2">Cell membrane</location>
        <topology evidence="2">Lipid-anchor</topology>
    </subcellularLocation>
</comment>
<organism evidence="3 4">
    <name type="scientific">Gluconobacter kanchanaburiensis NBRC 103587</name>
    <dbReference type="NCBI Taxonomy" id="1307948"/>
    <lineage>
        <taxon>Bacteria</taxon>
        <taxon>Pseudomonadati</taxon>
        <taxon>Pseudomonadota</taxon>
        <taxon>Alphaproteobacteria</taxon>
        <taxon>Acetobacterales</taxon>
        <taxon>Acetobacteraceae</taxon>
        <taxon>Gluconobacter</taxon>
    </lineage>
</organism>
<keyword evidence="2" id="KW-0812">Transmembrane</keyword>
<feature type="chain" id="PRO_5022269563" evidence="2">
    <location>
        <begin position="25"/>
        <end position="506"/>
    </location>
</feature>
<dbReference type="PANTHER" id="PTHR30203:SF33">
    <property type="entry name" value="BLR4455 PROTEIN"/>
    <property type="match status" value="1"/>
</dbReference>
<dbReference type="Gene3D" id="1.20.1600.10">
    <property type="entry name" value="Outer membrane efflux proteins (OEP)"/>
    <property type="match status" value="1"/>
</dbReference>
<evidence type="ECO:0000313" key="4">
    <source>
        <dbReference type="Proteomes" id="UP000321079"/>
    </source>
</evidence>
<reference evidence="3 4" key="1">
    <citation type="submission" date="2019-07" db="EMBL/GenBank/DDBJ databases">
        <title>Whole genome shotgun sequence of Gluconobacter kanchanaburiensis NBRC 103587.</title>
        <authorList>
            <person name="Hosoyama A."/>
            <person name="Uohara A."/>
            <person name="Ohji S."/>
            <person name="Ichikawa N."/>
        </authorList>
    </citation>
    <scope>NUCLEOTIDE SEQUENCE [LARGE SCALE GENOMIC DNA]</scope>
    <source>
        <strain evidence="3 4">NBRC 103587</strain>
    </source>
</reference>
<keyword evidence="2" id="KW-0564">Palmitate</keyword>